<feature type="transmembrane region" description="Helical" evidence="7">
    <location>
        <begin position="353"/>
        <end position="373"/>
    </location>
</feature>
<dbReference type="InterPro" id="IPR050736">
    <property type="entry name" value="Sensor_HK_Regulatory"/>
</dbReference>
<feature type="transmembrane region" description="Helical" evidence="7">
    <location>
        <begin position="266"/>
        <end position="289"/>
    </location>
</feature>
<dbReference type="PRINTS" id="PR00344">
    <property type="entry name" value="BCTRLSENSOR"/>
</dbReference>
<dbReference type="Gene3D" id="2.60.40.2380">
    <property type="match status" value="1"/>
</dbReference>
<evidence type="ECO:0000259" key="8">
    <source>
        <dbReference type="PROSITE" id="PS50109"/>
    </source>
</evidence>
<dbReference type="InterPro" id="IPR036890">
    <property type="entry name" value="HATPase_C_sf"/>
</dbReference>
<feature type="transmembrane region" description="Helical" evidence="7">
    <location>
        <begin position="233"/>
        <end position="254"/>
    </location>
</feature>
<evidence type="ECO:0000256" key="4">
    <source>
        <dbReference type="ARBA" id="ARBA00022679"/>
    </source>
</evidence>
<dbReference type="InterPro" id="IPR011622">
    <property type="entry name" value="7TMR_DISM_rcpt_extracell_dom2"/>
</dbReference>
<feature type="transmembrane region" description="Helical" evidence="7">
    <location>
        <begin position="319"/>
        <end position="341"/>
    </location>
</feature>
<evidence type="ECO:0000313" key="9">
    <source>
        <dbReference type="EMBL" id="AXY74928.1"/>
    </source>
</evidence>
<name>A0A3B7ML61_9BACT</name>
<dbReference type="Pfam" id="PF07696">
    <property type="entry name" value="7TMR-DISMED2"/>
    <property type="match status" value="1"/>
</dbReference>
<feature type="transmembrane region" description="Helical" evidence="7">
    <location>
        <begin position="198"/>
        <end position="221"/>
    </location>
</feature>
<comment type="catalytic activity">
    <reaction evidence="1">
        <text>ATP + protein L-histidine = ADP + protein N-phospho-L-histidine.</text>
        <dbReference type="EC" id="2.7.13.3"/>
    </reaction>
</comment>
<dbReference type="InterPro" id="IPR003661">
    <property type="entry name" value="HisK_dim/P_dom"/>
</dbReference>
<dbReference type="Pfam" id="PF02518">
    <property type="entry name" value="HATPase_c"/>
    <property type="match status" value="1"/>
</dbReference>
<dbReference type="PANTHER" id="PTHR43711">
    <property type="entry name" value="TWO-COMPONENT HISTIDINE KINASE"/>
    <property type="match status" value="1"/>
</dbReference>
<keyword evidence="6" id="KW-0902">Two-component regulatory system</keyword>
<proteinExistence type="predicted"/>
<dbReference type="KEGG" id="pseg:D3H65_13425"/>
<keyword evidence="5" id="KW-0418">Kinase</keyword>
<dbReference type="InterPro" id="IPR004358">
    <property type="entry name" value="Sig_transdc_His_kin-like_C"/>
</dbReference>
<evidence type="ECO:0000256" key="6">
    <source>
        <dbReference type="ARBA" id="ARBA00023012"/>
    </source>
</evidence>
<dbReference type="InterPro" id="IPR036097">
    <property type="entry name" value="HisK_dim/P_sf"/>
</dbReference>
<dbReference type="AlphaFoldDB" id="A0A3B7ML61"/>
<dbReference type="PANTHER" id="PTHR43711:SF1">
    <property type="entry name" value="HISTIDINE KINASE 1"/>
    <property type="match status" value="1"/>
</dbReference>
<dbReference type="SUPFAM" id="SSF47384">
    <property type="entry name" value="Homodimeric domain of signal transducing histidine kinase"/>
    <property type="match status" value="1"/>
</dbReference>
<dbReference type="CDD" id="cd00082">
    <property type="entry name" value="HisKA"/>
    <property type="match status" value="1"/>
</dbReference>
<dbReference type="Gene3D" id="1.10.287.130">
    <property type="match status" value="1"/>
</dbReference>
<feature type="transmembrane region" description="Helical" evidence="7">
    <location>
        <begin position="295"/>
        <end position="312"/>
    </location>
</feature>
<protein>
    <recommendedName>
        <fullName evidence="2">histidine kinase</fullName>
        <ecNumber evidence="2">2.7.13.3</ecNumber>
    </recommendedName>
</protein>
<feature type="domain" description="Histidine kinase" evidence="8">
    <location>
        <begin position="415"/>
        <end position="631"/>
    </location>
</feature>
<keyword evidence="7" id="KW-0472">Membrane</keyword>
<dbReference type="Gene3D" id="3.30.565.10">
    <property type="entry name" value="Histidine kinase-like ATPase, C-terminal domain"/>
    <property type="match status" value="1"/>
</dbReference>
<gene>
    <name evidence="9" type="ORF">D3H65_13425</name>
</gene>
<keyword evidence="7" id="KW-1133">Transmembrane helix</keyword>
<dbReference type="CDD" id="cd00075">
    <property type="entry name" value="HATPase"/>
    <property type="match status" value="1"/>
</dbReference>
<dbReference type="PROSITE" id="PS50109">
    <property type="entry name" value="HIS_KIN"/>
    <property type="match status" value="1"/>
</dbReference>
<evidence type="ECO:0000256" key="1">
    <source>
        <dbReference type="ARBA" id="ARBA00000085"/>
    </source>
</evidence>
<dbReference type="Pfam" id="PF07695">
    <property type="entry name" value="7TMR-DISM_7TM"/>
    <property type="match status" value="1"/>
</dbReference>
<dbReference type="SUPFAM" id="SSF55874">
    <property type="entry name" value="ATPase domain of HSP90 chaperone/DNA topoisomerase II/histidine kinase"/>
    <property type="match status" value="1"/>
</dbReference>
<dbReference type="GO" id="GO:0000155">
    <property type="term" value="F:phosphorelay sensor kinase activity"/>
    <property type="evidence" value="ECO:0007669"/>
    <property type="project" value="InterPro"/>
</dbReference>
<accession>A0A3B7ML61</accession>
<sequence length="633" mass="70635">MRVAAQSLPAIQLTDDAPYQRIATQTGWYVDTSARLTLSDVANPSFQGRFRPARHEMGAYGLTDAAVWVQGSIRYTGTDKVYLLIEFANIDSITLYYYDKEVLKTVQSGSLTPLAAKPINIPGFLFEIPVAAAEPQTFWLRIRTGNALIVPLTLATSGGLPQSMAGMYIIALLYAGVVLALFFYNLSLYGWIRDPSYLYYLGYLFFLAVFIFLYCCGFHVYLGQTLSTFINQYAGIGSVSVGYIFMIRFAISFLKGEQYAPRLTKALRILGWLLWIPLICCALGWRHALIRQQELVSLAVPVAFIWMAITAYRRHYKPAIYFIIAWALLLSSIVLFAITNMGFLPYGGWTFDILPIGSAMEVILLSLALGYGYSSMKNEQKALLEKTVNERTKELQDALGQLKESNQAKDKLLNIIAHDIRSPLNNLSGYLELAEKKVVAAGQIQQFIQVLRRNISHISRSMNNLLNWSLTQKNHIETNIAKVPLSPMTRQILDTYRFSAEHKGVHLKKNMPEELFVQADSHQLELILRNLLDNAIKFTPEGGVVTIGCRPRAEQVVIYVADTGAGMLQEEANKLLQKNSFHSAGTIVPEKGTGLGLQLCREFVASNGGVLQVRSNPGEGTEFFFSLPGSVEI</sequence>
<evidence type="ECO:0000256" key="3">
    <source>
        <dbReference type="ARBA" id="ARBA00022553"/>
    </source>
</evidence>
<keyword evidence="3" id="KW-0597">Phosphoprotein</keyword>
<dbReference type="Proteomes" id="UP000263900">
    <property type="component" value="Chromosome"/>
</dbReference>
<dbReference type="OrthoDB" id="9806995at2"/>
<evidence type="ECO:0000256" key="2">
    <source>
        <dbReference type="ARBA" id="ARBA00012438"/>
    </source>
</evidence>
<feature type="transmembrane region" description="Helical" evidence="7">
    <location>
        <begin position="165"/>
        <end position="186"/>
    </location>
</feature>
<organism evidence="9 10">
    <name type="scientific">Paraflavitalea soli</name>
    <dbReference type="NCBI Taxonomy" id="2315862"/>
    <lineage>
        <taxon>Bacteria</taxon>
        <taxon>Pseudomonadati</taxon>
        <taxon>Bacteroidota</taxon>
        <taxon>Chitinophagia</taxon>
        <taxon>Chitinophagales</taxon>
        <taxon>Chitinophagaceae</taxon>
        <taxon>Paraflavitalea</taxon>
    </lineage>
</organism>
<keyword evidence="7" id="KW-0812">Transmembrane</keyword>
<dbReference type="InterPro" id="IPR011623">
    <property type="entry name" value="7TMR_DISM_rcpt_extracell_dom1"/>
</dbReference>
<evidence type="ECO:0000256" key="7">
    <source>
        <dbReference type="SAM" id="Phobius"/>
    </source>
</evidence>
<evidence type="ECO:0000256" key="5">
    <source>
        <dbReference type="ARBA" id="ARBA00022777"/>
    </source>
</evidence>
<keyword evidence="4" id="KW-0808">Transferase</keyword>
<dbReference type="InterPro" id="IPR003594">
    <property type="entry name" value="HATPase_dom"/>
</dbReference>
<dbReference type="EC" id="2.7.13.3" evidence="2"/>
<dbReference type="SMART" id="SM00388">
    <property type="entry name" value="HisKA"/>
    <property type="match status" value="1"/>
</dbReference>
<dbReference type="SMART" id="SM00387">
    <property type="entry name" value="HATPase_c"/>
    <property type="match status" value="1"/>
</dbReference>
<dbReference type="EMBL" id="CP032157">
    <property type="protein sequence ID" value="AXY74928.1"/>
    <property type="molecule type" value="Genomic_DNA"/>
</dbReference>
<reference evidence="9 10" key="1">
    <citation type="submission" date="2018-09" db="EMBL/GenBank/DDBJ databases">
        <title>Genome sequencing of strain 6GH32-13.</title>
        <authorList>
            <person name="Weon H.-Y."/>
            <person name="Heo J."/>
            <person name="Kwon S.-W."/>
        </authorList>
    </citation>
    <scope>NUCLEOTIDE SEQUENCE [LARGE SCALE GENOMIC DNA]</scope>
    <source>
        <strain evidence="9 10">5GH32-13</strain>
    </source>
</reference>
<dbReference type="InterPro" id="IPR005467">
    <property type="entry name" value="His_kinase_dom"/>
</dbReference>
<keyword evidence="10" id="KW-1185">Reference proteome</keyword>
<dbReference type="Pfam" id="PF00512">
    <property type="entry name" value="HisKA"/>
    <property type="match status" value="1"/>
</dbReference>
<evidence type="ECO:0000313" key="10">
    <source>
        <dbReference type="Proteomes" id="UP000263900"/>
    </source>
</evidence>